<dbReference type="InterPro" id="IPR040855">
    <property type="entry name" value="ORC_WH_C"/>
</dbReference>
<sequence>MNEQYPPDGLPQETYQVAYVFDPQEDAHPPHKKRRVARPPRRGDGDGDGDGDRGGTATPSSSSSFVPLLNGAEGEEFVRLRRGVFGEAWGVVRGRIETIMRESNSATLEDVSRFVASSKTDCLDQIPSAFIITGPNIASQDLLFEQLSESLPQRSSPSRFVRLKSSETLTLKAALKKTIRDATACAEDTDRGADGDDLQIENTPDGRRYLDYDLEALEAYVKPLQCQHVFVAFQDSEGFESGLLSDLITLFHSWRPRIPFTLLFGIATSVDLLQARLLKSACRLIYGGQFDGVQTASILETVFKGAVASADVPLRLGAPLLRSMLERQHEQVAGIQSFISSLKYAYMCHFYANPLSVLCSPSQQDVPPLQKEHLEALRNLPSFRQTVEREVDNCTPSSLRHAKALLEDDDYLRAQVHMGYSHRRAWEEEYLRFLLVLQAAGVQQGPFSRVYVDGMASDPQLSSSSSSSESQHADLAQAIRRMDSESLCTLLRRVIPIFQEGDPSLNLGAAAGETDTRLVESLQTILEELEALKTAADKAGTILKSKYSSHGKVLRTTVIAQKVQLCQDSATLRDEDKKLTELIDDFASLLSTHFHARTDSDAAVVLFSECWLYESKSPARDVFVPRPRNAFERSLTRPHDYLNCACCKPDSDGLQATLPATAILYQLYLESGSLINVADLWSAFHTLVSREEEDKRKALVMFYRGLAELRALGFVKSSKKKVDHIAKVKWL</sequence>
<protein>
    <recommendedName>
        <fullName evidence="11">Origin recognition complex subunit</fullName>
    </recommendedName>
</protein>
<reference evidence="9 10" key="1">
    <citation type="journal article" date="2020" name="bioRxiv">
        <title>Whole genome comparisons of ergot fungi reveals the divergence and evolution of species within the genus Claviceps are the result of varying mechanisms driving genome evolution and host range expansion.</title>
        <authorList>
            <person name="Wyka S.A."/>
            <person name="Mondo S.J."/>
            <person name="Liu M."/>
            <person name="Dettman J."/>
            <person name="Nalam V."/>
            <person name="Broders K.D."/>
        </authorList>
    </citation>
    <scope>NUCLEOTIDE SEQUENCE [LARGE SCALE GENOMIC DNA]</scope>
    <source>
        <strain evidence="9 10">Clav52</strain>
    </source>
</reference>
<dbReference type="InterPro" id="IPR045667">
    <property type="entry name" value="ORC3_N"/>
</dbReference>
<dbReference type="GO" id="GO:0003688">
    <property type="term" value="F:DNA replication origin binding"/>
    <property type="evidence" value="ECO:0007669"/>
    <property type="project" value="TreeGrafter"/>
</dbReference>
<comment type="subcellular location">
    <subcellularLocation>
        <location evidence="1">Nucleus</location>
    </subcellularLocation>
</comment>
<evidence type="ECO:0000313" key="10">
    <source>
        <dbReference type="Proteomes" id="UP000707071"/>
    </source>
</evidence>
<dbReference type="GO" id="GO:0005664">
    <property type="term" value="C:nuclear origin of replication recognition complex"/>
    <property type="evidence" value="ECO:0007669"/>
    <property type="project" value="InterPro"/>
</dbReference>
<evidence type="ECO:0000256" key="4">
    <source>
        <dbReference type="ARBA" id="ARBA00023125"/>
    </source>
</evidence>
<proteinExistence type="inferred from homology"/>
<evidence type="ECO:0008006" key="11">
    <source>
        <dbReference type="Google" id="ProtNLM"/>
    </source>
</evidence>
<dbReference type="CDD" id="cd20704">
    <property type="entry name" value="Orc3"/>
    <property type="match status" value="2"/>
</dbReference>
<dbReference type="AlphaFoldDB" id="A0A9P7QKR4"/>
<accession>A0A9P7QKR4</accession>
<dbReference type="PANTHER" id="PTHR12748:SF0">
    <property type="entry name" value="ORIGIN RECOGNITION COMPLEX SUBUNIT 3"/>
    <property type="match status" value="1"/>
</dbReference>
<keyword evidence="5" id="KW-0539">Nucleus</keyword>
<dbReference type="Pfam" id="PF07034">
    <property type="entry name" value="ORC3_N"/>
    <property type="match status" value="1"/>
</dbReference>
<keyword evidence="3" id="KW-0235">DNA replication</keyword>
<dbReference type="Pfam" id="PF18137">
    <property type="entry name" value="WHD_ORC"/>
    <property type="match status" value="1"/>
</dbReference>
<feature type="compositionally biased region" description="Basic and acidic residues" evidence="6">
    <location>
        <begin position="41"/>
        <end position="53"/>
    </location>
</feature>
<keyword evidence="4" id="KW-0238">DNA-binding</keyword>
<evidence type="ECO:0000256" key="3">
    <source>
        <dbReference type="ARBA" id="ARBA00022705"/>
    </source>
</evidence>
<dbReference type="PANTHER" id="PTHR12748">
    <property type="entry name" value="ORIGIN RECOGNITION COMPLEX SUBUNIT 3"/>
    <property type="match status" value="1"/>
</dbReference>
<evidence type="ECO:0000259" key="7">
    <source>
        <dbReference type="Pfam" id="PF07034"/>
    </source>
</evidence>
<feature type="domain" description="Origin recognition complex subunit 3 winged helix C-terminal" evidence="8">
    <location>
        <begin position="628"/>
        <end position="696"/>
    </location>
</feature>
<organism evidence="9 10">
    <name type="scientific">Claviceps aff. purpurea</name>
    <dbReference type="NCBI Taxonomy" id="1967640"/>
    <lineage>
        <taxon>Eukaryota</taxon>
        <taxon>Fungi</taxon>
        <taxon>Dikarya</taxon>
        <taxon>Ascomycota</taxon>
        <taxon>Pezizomycotina</taxon>
        <taxon>Sordariomycetes</taxon>
        <taxon>Hypocreomycetidae</taxon>
        <taxon>Hypocreales</taxon>
        <taxon>Clavicipitaceae</taxon>
        <taxon>Claviceps</taxon>
    </lineage>
</organism>
<dbReference type="GO" id="GO:0006270">
    <property type="term" value="P:DNA replication initiation"/>
    <property type="evidence" value="ECO:0007669"/>
    <property type="project" value="TreeGrafter"/>
</dbReference>
<dbReference type="Proteomes" id="UP000707071">
    <property type="component" value="Unassembled WGS sequence"/>
</dbReference>
<feature type="compositionally biased region" description="Basic residues" evidence="6">
    <location>
        <begin position="30"/>
        <end position="40"/>
    </location>
</feature>
<comment type="similarity">
    <text evidence="2">Belongs to the ORC3 family.</text>
</comment>
<feature type="region of interest" description="Disordered" evidence="6">
    <location>
        <begin position="20"/>
        <end position="68"/>
    </location>
</feature>
<dbReference type="GO" id="GO:0005656">
    <property type="term" value="C:nuclear pre-replicative complex"/>
    <property type="evidence" value="ECO:0007669"/>
    <property type="project" value="TreeGrafter"/>
</dbReference>
<dbReference type="GO" id="GO:0031261">
    <property type="term" value="C:DNA replication preinitiation complex"/>
    <property type="evidence" value="ECO:0007669"/>
    <property type="project" value="TreeGrafter"/>
</dbReference>
<keyword evidence="10" id="KW-1185">Reference proteome</keyword>
<evidence type="ECO:0000256" key="2">
    <source>
        <dbReference type="ARBA" id="ARBA00010977"/>
    </source>
</evidence>
<evidence type="ECO:0000256" key="6">
    <source>
        <dbReference type="SAM" id="MobiDB-lite"/>
    </source>
</evidence>
<evidence type="ECO:0000259" key="8">
    <source>
        <dbReference type="Pfam" id="PF18137"/>
    </source>
</evidence>
<gene>
    <name evidence="9" type="ORF">E4U09_000454</name>
</gene>
<feature type="domain" description="Origin recognition complex subunit 3 N-terminal" evidence="7">
    <location>
        <begin position="56"/>
        <end position="358"/>
    </location>
</feature>
<dbReference type="InterPro" id="IPR020795">
    <property type="entry name" value="ORC3"/>
</dbReference>
<evidence type="ECO:0000256" key="5">
    <source>
        <dbReference type="ARBA" id="ARBA00023242"/>
    </source>
</evidence>
<evidence type="ECO:0000313" key="9">
    <source>
        <dbReference type="EMBL" id="KAG6298858.1"/>
    </source>
</evidence>
<dbReference type="EMBL" id="SRRH01000111">
    <property type="protein sequence ID" value="KAG6298858.1"/>
    <property type="molecule type" value="Genomic_DNA"/>
</dbReference>
<name>A0A9P7QKR4_9HYPO</name>
<comment type="caution">
    <text evidence="9">The sequence shown here is derived from an EMBL/GenBank/DDBJ whole genome shotgun (WGS) entry which is preliminary data.</text>
</comment>
<evidence type="ECO:0000256" key="1">
    <source>
        <dbReference type="ARBA" id="ARBA00004123"/>
    </source>
</evidence>